<sequence>MAMAISSATILPDTLISEILSWLPAKSLMRFRCVSNTWNSLIINPDFLELHHERSILFQDLSDEAKTFVTMGKNYLGRAVMFSGRGSYDTAGREIGRARQSFHVSKILSSCAAGHGVVRRSPIHSSSIMELLQAMAML</sequence>
<gene>
    <name evidence="2" type="ORF">LR48_Vigan09g190500</name>
    <name evidence="3" type="ORF">LR48_Vigan10g255400</name>
</gene>
<dbReference type="Gene3D" id="1.20.1280.50">
    <property type="match status" value="1"/>
</dbReference>
<evidence type="ECO:0000259" key="1">
    <source>
        <dbReference type="PROSITE" id="PS50181"/>
    </source>
</evidence>
<evidence type="ECO:0000313" key="4">
    <source>
        <dbReference type="Proteomes" id="UP000053144"/>
    </source>
</evidence>
<dbReference type="SMART" id="SM00256">
    <property type="entry name" value="FBOX"/>
    <property type="match status" value="1"/>
</dbReference>
<dbReference type="Proteomes" id="UP000053144">
    <property type="component" value="Chromosome 9"/>
</dbReference>
<dbReference type="PANTHER" id="PTHR31111:SF138">
    <property type="entry name" value="F-BOX ASSOCIATED DOMAIN-CONTAINING PROTEIN"/>
    <property type="match status" value="1"/>
</dbReference>
<dbReference type="EMBL" id="CM003379">
    <property type="protein sequence ID" value="KOM53246.1"/>
    <property type="molecule type" value="Genomic_DNA"/>
</dbReference>
<name>A0A0L9VP33_PHAAN</name>
<feature type="domain" description="F-box" evidence="1">
    <location>
        <begin position="5"/>
        <end position="61"/>
    </location>
</feature>
<dbReference type="Gramene" id="KOM56662">
    <property type="protein sequence ID" value="KOM56662"/>
    <property type="gene ID" value="LR48_Vigan10g255400"/>
</dbReference>
<protein>
    <recommendedName>
        <fullName evidence="1">F-box domain-containing protein</fullName>
    </recommendedName>
</protein>
<accession>A0A0L9VP33</accession>
<dbReference type="Proteomes" id="UP000053144">
    <property type="component" value="Chromosome 10"/>
</dbReference>
<dbReference type="EMBL" id="CM003380">
    <property type="protein sequence ID" value="KOM56662.1"/>
    <property type="molecule type" value="Genomic_DNA"/>
</dbReference>
<evidence type="ECO:0000313" key="2">
    <source>
        <dbReference type="EMBL" id="KOM53246.1"/>
    </source>
</evidence>
<dbReference type="AlphaFoldDB" id="A0A0L9VP33"/>
<proteinExistence type="predicted"/>
<dbReference type="PROSITE" id="PS50181">
    <property type="entry name" value="FBOX"/>
    <property type="match status" value="1"/>
</dbReference>
<dbReference type="Pfam" id="PF00646">
    <property type="entry name" value="F-box"/>
    <property type="match status" value="1"/>
</dbReference>
<dbReference type="CDD" id="cd22157">
    <property type="entry name" value="F-box_AtFBW1-like"/>
    <property type="match status" value="1"/>
</dbReference>
<organism evidence="3 4">
    <name type="scientific">Phaseolus angularis</name>
    <name type="common">Azuki bean</name>
    <name type="synonym">Vigna angularis</name>
    <dbReference type="NCBI Taxonomy" id="3914"/>
    <lineage>
        <taxon>Eukaryota</taxon>
        <taxon>Viridiplantae</taxon>
        <taxon>Streptophyta</taxon>
        <taxon>Embryophyta</taxon>
        <taxon>Tracheophyta</taxon>
        <taxon>Spermatophyta</taxon>
        <taxon>Magnoliopsida</taxon>
        <taxon>eudicotyledons</taxon>
        <taxon>Gunneridae</taxon>
        <taxon>Pentapetalae</taxon>
        <taxon>rosids</taxon>
        <taxon>fabids</taxon>
        <taxon>Fabales</taxon>
        <taxon>Fabaceae</taxon>
        <taxon>Papilionoideae</taxon>
        <taxon>50 kb inversion clade</taxon>
        <taxon>NPAAA clade</taxon>
        <taxon>indigoferoid/millettioid clade</taxon>
        <taxon>Phaseoleae</taxon>
        <taxon>Vigna</taxon>
    </lineage>
</organism>
<reference evidence="4" key="1">
    <citation type="journal article" date="2015" name="Proc. Natl. Acad. Sci. U.S.A.">
        <title>Genome sequencing of adzuki bean (Vigna angularis) provides insight into high starch and low fat accumulation and domestication.</title>
        <authorList>
            <person name="Yang K."/>
            <person name="Tian Z."/>
            <person name="Chen C."/>
            <person name="Luo L."/>
            <person name="Zhao B."/>
            <person name="Wang Z."/>
            <person name="Yu L."/>
            <person name="Li Y."/>
            <person name="Sun Y."/>
            <person name="Li W."/>
            <person name="Chen Y."/>
            <person name="Li Y."/>
            <person name="Zhang Y."/>
            <person name="Ai D."/>
            <person name="Zhao J."/>
            <person name="Shang C."/>
            <person name="Ma Y."/>
            <person name="Wu B."/>
            <person name="Wang M."/>
            <person name="Gao L."/>
            <person name="Sun D."/>
            <person name="Zhang P."/>
            <person name="Guo F."/>
            <person name="Wang W."/>
            <person name="Li Y."/>
            <person name="Wang J."/>
            <person name="Varshney R.K."/>
            <person name="Wang J."/>
            <person name="Ling H.Q."/>
            <person name="Wan P."/>
        </authorList>
    </citation>
    <scope>NUCLEOTIDE SEQUENCE</scope>
    <source>
        <strain evidence="4">cv. Jingnong 6</strain>
    </source>
</reference>
<evidence type="ECO:0000313" key="3">
    <source>
        <dbReference type="EMBL" id="KOM56662.1"/>
    </source>
</evidence>
<dbReference type="SUPFAM" id="SSF81383">
    <property type="entry name" value="F-box domain"/>
    <property type="match status" value="1"/>
</dbReference>
<dbReference type="PANTHER" id="PTHR31111">
    <property type="entry name" value="BNAA05G37150D PROTEIN-RELATED"/>
    <property type="match status" value="1"/>
</dbReference>
<reference evidence="3" key="2">
    <citation type="submission" date="2015-02" db="EMBL/GenBank/DDBJ databases">
        <authorList>
            <person name="Chooi Y.-H."/>
        </authorList>
    </citation>
    <scope>NUCLEOTIDE SEQUENCE</scope>
    <source>
        <tissue evidence="3">Seedling</tissue>
    </source>
</reference>
<dbReference type="InterPro" id="IPR001810">
    <property type="entry name" value="F-box_dom"/>
</dbReference>
<dbReference type="InterPro" id="IPR036047">
    <property type="entry name" value="F-box-like_dom_sf"/>
</dbReference>
<dbReference type="Gramene" id="KOM53246">
    <property type="protein sequence ID" value="KOM53246"/>
    <property type="gene ID" value="LR48_Vigan09g190500"/>
</dbReference>